<dbReference type="EMBL" id="OC915381">
    <property type="protein sequence ID" value="CAD7640190.1"/>
    <property type="molecule type" value="Genomic_DNA"/>
</dbReference>
<evidence type="ECO:0000256" key="1">
    <source>
        <dbReference type="SAM" id="Phobius"/>
    </source>
</evidence>
<organism evidence="3">
    <name type="scientific">Oppiella nova</name>
    <dbReference type="NCBI Taxonomy" id="334625"/>
    <lineage>
        <taxon>Eukaryota</taxon>
        <taxon>Metazoa</taxon>
        <taxon>Ecdysozoa</taxon>
        <taxon>Arthropoda</taxon>
        <taxon>Chelicerata</taxon>
        <taxon>Arachnida</taxon>
        <taxon>Acari</taxon>
        <taxon>Acariformes</taxon>
        <taxon>Sarcoptiformes</taxon>
        <taxon>Oribatida</taxon>
        <taxon>Brachypylina</taxon>
        <taxon>Oppioidea</taxon>
        <taxon>Oppiidae</taxon>
        <taxon>Oppiella</taxon>
    </lineage>
</organism>
<evidence type="ECO:0000256" key="2">
    <source>
        <dbReference type="SAM" id="SignalP"/>
    </source>
</evidence>
<feature type="signal peptide" evidence="2">
    <location>
        <begin position="1"/>
        <end position="20"/>
    </location>
</feature>
<feature type="chain" id="PRO_5036211204" evidence="2">
    <location>
        <begin position="21"/>
        <end position="160"/>
    </location>
</feature>
<evidence type="ECO:0000313" key="3">
    <source>
        <dbReference type="EMBL" id="CAD7640190.1"/>
    </source>
</evidence>
<proteinExistence type="predicted"/>
<dbReference type="AlphaFoldDB" id="A0A7R9LED9"/>
<keyword evidence="4" id="KW-1185">Reference proteome</keyword>
<dbReference type="EMBL" id="CAJPVJ010000556">
    <property type="protein sequence ID" value="CAG2162843.1"/>
    <property type="molecule type" value="Genomic_DNA"/>
</dbReference>
<reference evidence="3" key="1">
    <citation type="submission" date="2020-11" db="EMBL/GenBank/DDBJ databases">
        <authorList>
            <person name="Tran Van P."/>
        </authorList>
    </citation>
    <scope>NUCLEOTIDE SEQUENCE</scope>
</reference>
<keyword evidence="1" id="KW-0812">Transmembrane</keyword>
<accession>A0A7R9LED9</accession>
<dbReference type="OrthoDB" id="6506718at2759"/>
<keyword evidence="2" id="KW-0732">Signal</keyword>
<feature type="transmembrane region" description="Helical" evidence="1">
    <location>
        <begin position="138"/>
        <end position="157"/>
    </location>
</feature>
<gene>
    <name evidence="3" type="ORF">ONB1V03_LOCUS2431</name>
</gene>
<name>A0A7R9LED9_9ACAR</name>
<sequence length="160" mass="17866">MKPLFLYLLLAIYSFNGCTAQRKEFKDGVRGTGCLITITPKLTRDCLDAFDQELDRRPKDERDQKALCCAYLSLQSCVLKLSEKECGEEGEPVAKSFLKAINSGITSDDCVDYGLMTCIQFSDLFTIAQNSTTTSTQLSTYVILLISNFISIFLGLLTHF</sequence>
<evidence type="ECO:0000313" key="4">
    <source>
        <dbReference type="Proteomes" id="UP000728032"/>
    </source>
</evidence>
<dbReference type="Proteomes" id="UP000728032">
    <property type="component" value="Unassembled WGS sequence"/>
</dbReference>
<keyword evidence="1" id="KW-0472">Membrane</keyword>
<keyword evidence="1" id="KW-1133">Transmembrane helix</keyword>
<protein>
    <submittedName>
        <fullName evidence="3">Uncharacterized protein</fullName>
    </submittedName>
</protein>